<evidence type="ECO:0000313" key="2">
    <source>
        <dbReference type="Proteomes" id="UP000222542"/>
    </source>
</evidence>
<protein>
    <submittedName>
        <fullName evidence="1">Uncharacterized protein</fullName>
    </submittedName>
</protein>
<reference evidence="1 2" key="2">
    <citation type="journal article" date="2017" name="Genome Biol.">
        <title>New reference genome sequences of hot pepper reveal the massive evolution of plant disease-resistance genes by retroduplication.</title>
        <authorList>
            <person name="Kim S."/>
            <person name="Park J."/>
            <person name="Yeom S.I."/>
            <person name="Kim Y.M."/>
            <person name="Seo E."/>
            <person name="Kim K.T."/>
            <person name="Kim M.S."/>
            <person name="Lee J.M."/>
            <person name="Cheong K."/>
            <person name="Shin H.S."/>
            <person name="Kim S.B."/>
            <person name="Han K."/>
            <person name="Lee J."/>
            <person name="Park M."/>
            <person name="Lee H.A."/>
            <person name="Lee H.Y."/>
            <person name="Lee Y."/>
            <person name="Oh S."/>
            <person name="Lee J.H."/>
            <person name="Choi E."/>
            <person name="Choi E."/>
            <person name="Lee S.E."/>
            <person name="Jeon J."/>
            <person name="Kim H."/>
            <person name="Choi G."/>
            <person name="Song H."/>
            <person name="Lee J."/>
            <person name="Lee S.C."/>
            <person name="Kwon J.K."/>
            <person name="Lee H.Y."/>
            <person name="Koo N."/>
            <person name="Hong Y."/>
            <person name="Kim R.W."/>
            <person name="Kang W.H."/>
            <person name="Huh J.H."/>
            <person name="Kang B.C."/>
            <person name="Yang T.J."/>
            <person name="Lee Y.H."/>
            <person name="Bennetzen J.L."/>
            <person name="Choi D."/>
        </authorList>
    </citation>
    <scope>NUCLEOTIDE SEQUENCE [LARGE SCALE GENOMIC DNA]</scope>
    <source>
        <strain evidence="2">cv. CM334</strain>
    </source>
</reference>
<evidence type="ECO:0000313" key="1">
    <source>
        <dbReference type="EMBL" id="PHT83636.1"/>
    </source>
</evidence>
<dbReference type="GO" id="GO:0016020">
    <property type="term" value="C:membrane"/>
    <property type="evidence" value="ECO:0007669"/>
    <property type="project" value="GOC"/>
</dbReference>
<proteinExistence type="predicted"/>
<dbReference type="GO" id="GO:0046521">
    <property type="term" value="P:sphingoid catabolic process"/>
    <property type="evidence" value="ECO:0000318"/>
    <property type="project" value="GO_Central"/>
</dbReference>
<sequence>MSGTFYIIVTDCSSATTGVEYDEHEEEEYFKRDDPNANSPSAKELVKTFSIDHYPVRMQCDGANDLTVVLAAQLFCWTGQFVGHEVFEKRAPALLDNLTQAFLMAPFFVLLETVHPSLVPTNQELKIPFFLTLRSVQTLSDPKVIDRINMELFGATTIIRKIILEGRLVAVDSRNGNGVVGGGSGAAVGSNYAPLTVFKTNHYEYDHTGYTNFTSPSKCSAYKCQESFLSRDRLQQK</sequence>
<dbReference type="Gramene" id="PHT83636">
    <property type="protein sequence ID" value="PHT83636"/>
    <property type="gene ID" value="T459_12079"/>
</dbReference>
<dbReference type="PANTHER" id="PTHR28026">
    <property type="entry name" value="DUF962 DOMAIN PROTEIN (AFU_ORTHOLOGUE AFUA_8G05310)"/>
    <property type="match status" value="1"/>
</dbReference>
<gene>
    <name evidence="1" type="ORF">T459_12079</name>
</gene>
<dbReference type="GO" id="GO:0005783">
    <property type="term" value="C:endoplasmic reticulum"/>
    <property type="evidence" value="ECO:0000318"/>
    <property type="project" value="GO_Central"/>
</dbReference>
<name>A0A2G2ZNT0_CAPAN</name>
<dbReference type="Pfam" id="PF06127">
    <property type="entry name" value="Mpo1-like"/>
    <property type="match status" value="1"/>
</dbReference>
<organism evidence="1 2">
    <name type="scientific">Capsicum annuum</name>
    <name type="common">Capsicum pepper</name>
    <dbReference type="NCBI Taxonomy" id="4072"/>
    <lineage>
        <taxon>Eukaryota</taxon>
        <taxon>Viridiplantae</taxon>
        <taxon>Streptophyta</taxon>
        <taxon>Embryophyta</taxon>
        <taxon>Tracheophyta</taxon>
        <taxon>Spermatophyta</taxon>
        <taxon>Magnoliopsida</taxon>
        <taxon>eudicotyledons</taxon>
        <taxon>Gunneridae</taxon>
        <taxon>Pentapetalae</taxon>
        <taxon>asterids</taxon>
        <taxon>lamiids</taxon>
        <taxon>Solanales</taxon>
        <taxon>Solanaceae</taxon>
        <taxon>Solanoideae</taxon>
        <taxon>Capsiceae</taxon>
        <taxon>Capsicum</taxon>
    </lineage>
</organism>
<dbReference type="InterPro" id="IPR009305">
    <property type="entry name" value="Mpo1-like"/>
</dbReference>
<dbReference type="PANTHER" id="PTHR28026:SF9">
    <property type="entry name" value="2-HYDROXY-PALMITIC ACID DIOXYGENASE MPO1"/>
    <property type="match status" value="1"/>
</dbReference>
<dbReference type="Proteomes" id="UP000222542">
    <property type="component" value="Unassembled WGS sequence"/>
</dbReference>
<reference evidence="1 2" key="1">
    <citation type="journal article" date="2014" name="Nat. Genet.">
        <title>Genome sequence of the hot pepper provides insights into the evolution of pungency in Capsicum species.</title>
        <authorList>
            <person name="Kim S."/>
            <person name="Park M."/>
            <person name="Yeom S.I."/>
            <person name="Kim Y.M."/>
            <person name="Lee J.M."/>
            <person name="Lee H.A."/>
            <person name="Seo E."/>
            <person name="Choi J."/>
            <person name="Cheong K."/>
            <person name="Kim K.T."/>
            <person name="Jung K."/>
            <person name="Lee G.W."/>
            <person name="Oh S.K."/>
            <person name="Bae C."/>
            <person name="Kim S.B."/>
            <person name="Lee H.Y."/>
            <person name="Kim S.Y."/>
            <person name="Kim M.S."/>
            <person name="Kang B.C."/>
            <person name="Jo Y.D."/>
            <person name="Yang H.B."/>
            <person name="Jeong H.J."/>
            <person name="Kang W.H."/>
            <person name="Kwon J.K."/>
            <person name="Shin C."/>
            <person name="Lim J.Y."/>
            <person name="Park J.H."/>
            <person name="Huh J.H."/>
            <person name="Kim J.S."/>
            <person name="Kim B.D."/>
            <person name="Cohen O."/>
            <person name="Paran I."/>
            <person name="Suh M.C."/>
            <person name="Lee S.B."/>
            <person name="Kim Y.K."/>
            <person name="Shin Y."/>
            <person name="Noh S.J."/>
            <person name="Park J."/>
            <person name="Seo Y.S."/>
            <person name="Kwon S.Y."/>
            <person name="Kim H.A."/>
            <person name="Park J.M."/>
            <person name="Kim H.J."/>
            <person name="Choi S.B."/>
            <person name="Bosland P.W."/>
            <person name="Reeves G."/>
            <person name="Jo S.H."/>
            <person name="Lee B.W."/>
            <person name="Cho H.T."/>
            <person name="Choi H.S."/>
            <person name="Lee M.S."/>
            <person name="Yu Y."/>
            <person name="Do Choi Y."/>
            <person name="Park B.S."/>
            <person name="van Deynze A."/>
            <person name="Ashrafi H."/>
            <person name="Hill T."/>
            <person name="Kim W.T."/>
            <person name="Pai H.S."/>
            <person name="Ahn H.K."/>
            <person name="Yeam I."/>
            <person name="Giovannoni J.J."/>
            <person name="Rose J.K."/>
            <person name="Sorensen I."/>
            <person name="Lee S.J."/>
            <person name="Kim R.W."/>
            <person name="Choi I.Y."/>
            <person name="Choi B.S."/>
            <person name="Lim J.S."/>
            <person name="Lee Y.H."/>
            <person name="Choi D."/>
        </authorList>
    </citation>
    <scope>NUCLEOTIDE SEQUENCE [LARGE SCALE GENOMIC DNA]</scope>
    <source>
        <strain evidence="2">cv. CM334</strain>
    </source>
</reference>
<keyword evidence="2" id="KW-1185">Reference proteome</keyword>
<dbReference type="AlphaFoldDB" id="A0A2G2ZNT0"/>
<accession>A0A2G2ZNT0</accession>
<comment type="caution">
    <text evidence="1">The sequence shown here is derived from an EMBL/GenBank/DDBJ whole genome shotgun (WGS) entry which is preliminary data.</text>
</comment>
<dbReference type="EMBL" id="AYRZ02000004">
    <property type="protein sequence ID" value="PHT83636.1"/>
    <property type="molecule type" value="Genomic_DNA"/>
</dbReference>